<feature type="region of interest" description="Disordered" evidence="1">
    <location>
        <begin position="92"/>
        <end position="112"/>
    </location>
</feature>
<evidence type="ECO:0000256" key="1">
    <source>
        <dbReference type="SAM" id="MobiDB-lite"/>
    </source>
</evidence>
<dbReference type="EMBL" id="JARJLG010000009">
    <property type="protein sequence ID" value="KAJ7777950.1"/>
    <property type="molecule type" value="Genomic_DNA"/>
</dbReference>
<evidence type="ECO:0008006" key="4">
    <source>
        <dbReference type="Google" id="ProtNLM"/>
    </source>
</evidence>
<feature type="compositionally biased region" description="Polar residues" evidence="1">
    <location>
        <begin position="11"/>
        <end position="23"/>
    </location>
</feature>
<feature type="region of interest" description="Disordered" evidence="1">
    <location>
        <begin position="1"/>
        <end position="27"/>
    </location>
</feature>
<name>A0AAD7NWH2_9AGAR</name>
<sequence>MSSWLQKHFSSEQTQHDSVSTGTHKGKLSHELIAAAASYEAAKAYEAHCEKQGKKPDHAEAKKIIAAVAGGFIDKLFETKGRDAIDNYEEKQAVKDKAQQKTEAKLQSAGEM</sequence>
<dbReference type="PANTHER" id="PTHR37450:SF1">
    <property type="entry name" value="CIPC PROTEIN"/>
    <property type="match status" value="1"/>
</dbReference>
<dbReference type="Pfam" id="PF12585">
    <property type="entry name" value="DUF3759"/>
    <property type="match status" value="1"/>
</dbReference>
<proteinExistence type="predicted"/>
<accession>A0AAD7NWH2</accession>
<dbReference type="InterPro" id="IPR022234">
    <property type="entry name" value="DUF3759"/>
</dbReference>
<dbReference type="PANTHER" id="PTHR37450">
    <property type="entry name" value="CIPC PROTEIN"/>
    <property type="match status" value="1"/>
</dbReference>
<feature type="compositionally biased region" description="Basic and acidic residues" evidence="1">
    <location>
        <begin position="92"/>
        <end position="104"/>
    </location>
</feature>
<keyword evidence="3" id="KW-1185">Reference proteome</keyword>
<protein>
    <recommendedName>
        <fullName evidence="4">CipC protein</fullName>
    </recommendedName>
</protein>
<evidence type="ECO:0000313" key="3">
    <source>
        <dbReference type="Proteomes" id="UP001215280"/>
    </source>
</evidence>
<gene>
    <name evidence="2" type="ORF">DFH07DRAFT_570220</name>
</gene>
<organism evidence="2 3">
    <name type="scientific">Mycena maculata</name>
    <dbReference type="NCBI Taxonomy" id="230809"/>
    <lineage>
        <taxon>Eukaryota</taxon>
        <taxon>Fungi</taxon>
        <taxon>Dikarya</taxon>
        <taxon>Basidiomycota</taxon>
        <taxon>Agaricomycotina</taxon>
        <taxon>Agaricomycetes</taxon>
        <taxon>Agaricomycetidae</taxon>
        <taxon>Agaricales</taxon>
        <taxon>Marasmiineae</taxon>
        <taxon>Mycenaceae</taxon>
        <taxon>Mycena</taxon>
    </lineage>
</organism>
<evidence type="ECO:0000313" key="2">
    <source>
        <dbReference type="EMBL" id="KAJ7777950.1"/>
    </source>
</evidence>
<reference evidence="2" key="1">
    <citation type="submission" date="2023-03" db="EMBL/GenBank/DDBJ databases">
        <title>Massive genome expansion in bonnet fungi (Mycena s.s.) driven by repeated elements and novel gene families across ecological guilds.</title>
        <authorList>
            <consortium name="Lawrence Berkeley National Laboratory"/>
            <person name="Harder C.B."/>
            <person name="Miyauchi S."/>
            <person name="Viragh M."/>
            <person name="Kuo A."/>
            <person name="Thoen E."/>
            <person name="Andreopoulos B."/>
            <person name="Lu D."/>
            <person name="Skrede I."/>
            <person name="Drula E."/>
            <person name="Henrissat B."/>
            <person name="Morin E."/>
            <person name="Kohler A."/>
            <person name="Barry K."/>
            <person name="LaButti K."/>
            <person name="Morin E."/>
            <person name="Salamov A."/>
            <person name="Lipzen A."/>
            <person name="Mereny Z."/>
            <person name="Hegedus B."/>
            <person name="Baldrian P."/>
            <person name="Stursova M."/>
            <person name="Weitz H."/>
            <person name="Taylor A."/>
            <person name="Grigoriev I.V."/>
            <person name="Nagy L.G."/>
            <person name="Martin F."/>
            <person name="Kauserud H."/>
        </authorList>
    </citation>
    <scope>NUCLEOTIDE SEQUENCE</scope>
    <source>
        <strain evidence="2">CBHHK188m</strain>
    </source>
</reference>
<dbReference type="Proteomes" id="UP001215280">
    <property type="component" value="Unassembled WGS sequence"/>
</dbReference>
<comment type="caution">
    <text evidence="2">The sequence shown here is derived from an EMBL/GenBank/DDBJ whole genome shotgun (WGS) entry which is preliminary data.</text>
</comment>
<dbReference type="AlphaFoldDB" id="A0AAD7NWH2"/>